<evidence type="ECO:0000313" key="4">
    <source>
        <dbReference type="Proteomes" id="UP000006315"/>
    </source>
</evidence>
<proteinExistence type="predicted"/>
<feature type="transmembrane region" description="Helical" evidence="2">
    <location>
        <begin position="7"/>
        <end position="27"/>
    </location>
</feature>
<feature type="coiled-coil region" evidence="1">
    <location>
        <begin position="159"/>
        <end position="201"/>
    </location>
</feature>
<protein>
    <submittedName>
        <fullName evidence="3">5-bromo-4-chloroindolyl phosphate hydrolysis protein</fullName>
    </submittedName>
</protein>
<dbReference type="Pfam" id="PF10112">
    <property type="entry name" value="Halogen_Hydrol"/>
    <property type="match status" value="1"/>
</dbReference>
<reference evidence="3 4" key="1">
    <citation type="journal article" date="2012" name="Front. Microbiol.">
        <title>Redundancy and modularity in membrane-associated dissimilatory nitrate reduction in Bacillus.</title>
        <authorList>
            <person name="Heylen K."/>
            <person name="Keltjens J."/>
        </authorList>
    </citation>
    <scope>NUCLEOTIDE SEQUENCE [LARGE SCALE GENOMIC DNA]</scope>
    <source>
        <strain evidence="3 4">LMG 9581</strain>
    </source>
</reference>
<name>K6DKQ5_SCHAZ</name>
<keyword evidence="4" id="KW-1185">Reference proteome</keyword>
<dbReference type="EMBL" id="AJLR01000034">
    <property type="protein sequence ID" value="EKN68884.1"/>
    <property type="molecule type" value="Genomic_DNA"/>
</dbReference>
<dbReference type="Proteomes" id="UP000006315">
    <property type="component" value="Unassembled WGS sequence"/>
</dbReference>
<evidence type="ECO:0000256" key="2">
    <source>
        <dbReference type="SAM" id="Phobius"/>
    </source>
</evidence>
<sequence length="245" mass="28742">MRSVLTFLFRSLISVIIVGIIWPTAYFGFEQSFLNSSLLAILGGGLANFILKKRGQNKLLKENQLTKKEYQYIAQNVKEANQKIKRLNKVLLSIRSFRAAKLLGNLQRLVKQIYQIVKKEPKRFYQAERFFFYHLDSVVELSERYVFLSRQNIKDLEVRKSLSETEETLEKLVKSLNEDLLTVLSNDIETLNMELDVARQTHDLQNGFMEQTQNQNLIQEPPQSIKINFTDQARREKNKVPDERR</sequence>
<dbReference type="InterPro" id="IPR018770">
    <property type="entry name" value="ChloroindolylP_hydrolase"/>
</dbReference>
<dbReference type="AlphaFoldDB" id="K6DKQ5"/>
<gene>
    <name evidence="3" type="ORF">BAZO_02342</name>
</gene>
<evidence type="ECO:0000256" key="1">
    <source>
        <dbReference type="SAM" id="Coils"/>
    </source>
</evidence>
<dbReference type="PATRIC" id="fig|1131731.3.peg.481"/>
<dbReference type="STRING" id="1131731.BAZO_02342"/>
<feature type="transmembrane region" description="Helical" evidence="2">
    <location>
        <begin position="33"/>
        <end position="51"/>
    </location>
</feature>
<accession>K6DKQ5</accession>
<evidence type="ECO:0000313" key="3">
    <source>
        <dbReference type="EMBL" id="EKN68884.1"/>
    </source>
</evidence>
<dbReference type="RefSeq" id="WP_003329615.1">
    <property type="nucleotide sequence ID" value="NZ_AJLR01000034.1"/>
</dbReference>
<comment type="caution">
    <text evidence="3">The sequence shown here is derived from an EMBL/GenBank/DDBJ whole genome shotgun (WGS) entry which is preliminary data.</text>
</comment>
<keyword evidence="2" id="KW-0472">Membrane</keyword>
<keyword evidence="2" id="KW-1133">Transmembrane helix</keyword>
<keyword evidence="1" id="KW-0175">Coiled coil</keyword>
<keyword evidence="2" id="KW-0812">Transmembrane</keyword>
<organism evidence="3 4">
    <name type="scientific">Schinkia azotoformans LMG 9581</name>
    <dbReference type="NCBI Taxonomy" id="1131731"/>
    <lineage>
        <taxon>Bacteria</taxon>
        <taxon>Bacillati</taxon>
        <taxon>Bacillota</taxon>
        <taxon>Bacilli</taxon>
        <taxon>Bacillales</taxon>
        <taxon>Bacillaceae</taxon>
        <taxon>Calidifontibacillus/Schinkia group</taxon>
        <taxon>Schinkia</taxon>
    </lineage>
</organism>